<comment type="domain">
    <text evidence="4">Forms 2 domains with an elongated structure; Rpo4 packs into the hinge region between the 2 domains.</text>
</comment>
<dbReference type="EC" id="2.7.7.6" evidence="4"/>
<comment type="caution">
    <text evidence="6">The sequence shown here is derived from an EMBL/GenBank/DDBJ whole genome shotgun (WGS) entry which is preliminary data.</text>
</comment>
<sequence length="189" mass="20805">MFAIVEVMEVVGISPSDFGKPLNDVVLNNLKKRYEGAVDEELGYVIMVIDARVERIGRLLPRDGSTYHRCTFKLLSYIPDVNEVVLGEIVEITDFGCFVRVGPLDGLLHISQIMDDFITYDEKNNMLVGKKSGRKLTVGDDVRARINAVSFAGGGGGKVSLVTRQPLMGSLKWVEEEKAKAVQQSVGQS</sequence>
<keyword evidence="3 4" id="KW-0804">Transcription</keyword>
<evidence type="ECO:0000256" key="4">
    <source>
        <dbReference type="HAMAP-Rule" id="MF_00865"/>
    </source>
</evidence>
<dbReference type="GO" id="GO:0003899">
    <property type="term" value="F:DNA-directed RNA polymerase activity"/>
    <property type="evidence" value="ECO:0007669"/>
    <property type="project" value="UniProtKB-UniRule"/>
</dbReference>
<comment type="function">
    <text evidence="4">DNA-dependent RNA polymerase (RNAP) catalyzes the transcription of DNA into RNA using the four ribonucleoside triphosphates as substrates.</text>
</comment>
<protein>
    <recommendedName>
        <fullName evidence="4">DNA-directed RNA polymerase subunit Rpo7</fullName>
        <ecNumber evidence="4">2.7.7.6</ecNumber>
    </recommendedName>
    <alternativeName>
        <fullName evidence="4">DNA-directed RNA polymerase subunit E</fullName>
    </alternativeName>
</protein>
<dbReference type="Gene3D" id="2.40.50.140">
    <property type="entry name" value="Nucleic acid-binding proteins"/>
    <property type="match status" value="1"/>
</dbReference>
<comment type="catalytic activity">
    <reaction evidence="4">
        <text>RNA(n) + a ribonucleoside 5'-triphosphate = RNA(n+1) + diphosphate</text>
        <dbReference type="Rhea" id="RHEA:21248"/>
        <dbReference type="Rhea" id="RHEA-COMP:14527"/>
        <dbReference type="Rhea" id="RHEA-COMP:17342"/>
        <dbReference type="ChEBI" id="CHEBI:33019"/>
        <dbReference type="ChEBI" id="CHEBI:61557"/>
        <dbReference type="ChEBI" id="CHEBI:140395"/>
        <dbReference type="EC" id="2.7.7.6"/>
    </reaction>
</comment>
<dbReference type="AlphaFoldDB" id="A0A7C5QCF3"/>
<dbReference type="Pfam" id="PF03876">
    <property type="entry name" value="SHS2_Rpb7-N"/>
    <property type="match status" value="1"/>
</dbReference>
<accession>A0A7C5QCF3</accession>
<reference evidence="6" key="1">
    <citation type="journal article" date="2020" name="mSystems">
        <title>Genome- and Community-Level Interaction Insights into Carbon Utilization and Element Cycling Functions of Hydrothermarchaeota in Hydrothermal Sediment.</title>
        <authorList>
            <person name="Zhou Z."/>
            <person name="Liu Y."/>
            <person name="Xu W."/>
            <person name="Pan J."/>
            <person name="Luo Z.H."/>
            <person name="Li M."/>
        </authorList>
    </citation>
    <scope>NUCLEOTIDE SEQUENCE [LARGE SCALE GENOMIC DNA]</scope>
    <source>
        <strain evidence="6">SpSt-1056</strain>
    </source>
</reference>
<dbReference type="GO" id="GO:0005737">
    <property type="term" value="C:cytoplasm"/>
    <property type="evidence" value="ECO:0007669"/>
    <property type="project" value="UniProtKB-SubCell"/>
</dbReference>
<dbReference type="InterPro" id="IPR036898">
    <property type="entry name" value="RNA_pol_Rpb7-like_N_sf"/>
</dbReference>
<dbReference type="NCBIfam" id="NF006333">
    <property type="entry name" value="PRK08563.1"/>
    <property type="match status" value="1"/>
</dbReference>
<dbReference type="Pfam" id="PF00575">
    <property type="entry name" value="S1"/>
    <property type="match status" value="1"/>
</dbReference>
<dbReference type="GO" id="GO:0006352">
    <property type="term" value="P:DNA-templated transcription initiation"/>
    <property type="evidence" value="ECO:0007669"/>
    <property type="project" value="InterPro"/>
</dbReference>
<dbReference type="PROSITE" id="PS50126">
    <property type="entry name" value="S1"/>
    <property type="match status" value="1"/>
</dbReference>
<comment type="subunit">
    <text evidence="4">Part of the RNA polymerase complex. Forms a stalk with Rpo4 that extends from the main structure.</text>
</comment>
<dbReference type="EMBL" id="DRWN01000013">
    <property type="protein sequence ID" value="HHK67808.1"/>
    <property type="molecule type" value="Genomic_DNA"/>
</dbReference>
<dbReference type="NCBIfam" id="TIGR00448">
    <property type="entry name" value="rpoE"/>
    <property type="match status" value="1"/>
</dbReference>
<dbReference type="GO" id="GO:0003677">
    <property type="term" value="F:DNA binding"/>
    <property type="evidence" value="ECO:0007669"/>
    <property type="project" value="InterPro"/>
</dbReference>
<name>A0A7C5QCF3_CALS0</name>
<comment type="subcellular location">
    <subcellularLocation>
        <location evidence="4">Cytoplasm</location>
    </subcellularLocation>
</comment>
<evidence type="ECO:0000259" key="5">
    <source>
        <dbReference type="PROSITE" id="PS50126"/>
    </source>
</evidence>
<dbReference type="InterPro" id="IPR004519">
    <property type="entry name" value="RNAP_E/RPC8"/>
</dbReference>
<dbReference type="HAMAP" id="MF_00865">
    <property type="entry name" value="RNApol_arch_Rpo7"/>
    <property type="match status" value="1"/>
</dbReference>
<dbReference type="Gene3D" id="3.30.1490.120">
    <property type="entry name" value="RNA polymerase Rpb7-like, N-terminal domain"/>
    <property type="match status" value="1"/>
</dbReference>
<dbReference type="InterPro" id="IPR012340">
    <property type="entry name" value="NA-bd_OB-fold"/>
</dbReference>
<dbReference type="SMART" id="SM00316">
    <property type="entry name" value="S1"/>
    <property type="match status" value="1"/>
</dbReference>
<dbReference type="InterPro" id="IPR046399">
    <property type="entry name" value="RNApol_Rpo7"/>
</dbReference>
<evidence type="ECO:0000256" key="2">
    <source>
        <dbReference type="ARBA" id="ARBA00022478"/>
    </source>
</evidence>
<keyword evidence="4 6" id="KW-0808">Transferase</keyword>
<dbReference type="SUPFAM" id="SSF88798">
    <property type="entry name" value="N-terminal, heterodimerisation domain of RBP7 (RpoE)"/>
    <property type="match status" value="1"/>
</dbReference>
<dbReference type="PANTHER" id="PTHR12709">
    <property type="entry name" value="DNA-DIRECTED RNA POLYMERASE II, III"/>
    <property type="match status" value="1"/>
</dbReference>
<gene>
    <name evidence="4" type="primary">rpo7</name>
    <name evidence="4" type="synonym">rpoE</name>
    <name evidence="6" type="ORF">ENM11_01450</name>
</gene>
<feature type="domain" description="S1 motif" evidence="5">
    <location>
        <begin position="82"/>
        <end position="164"/>
    </location>
</feature>
<keyword evidence="2 4" id="KW-0240">DNA-directed RNA polymerase</keyword>
<organism evidence="6">
    <name type="scientific">Caldiarchaeum subterraneum</name>
    <dbReference type="NCBI Taxonomy" id="311458"/>
    <lineage>
        <taxon>Archaea</taxon>
        <taxon>Nitrososphaerota</taxon>
        <taxon>Candidatus Caldarchaeales</taxon>
        <taxon>Candidatus Caldarchaeaceae</taxon>
        <taxon>Candidatus Caldarchaeum</taxon>
    </lineage>
</organism>
<comment type="similarity">
    <text evidence="1 4">Belongs to the eukaryotic RPB7/RPC8 RNA polymerase subunit family.</text>
</comment>
<dbReference type="InterPro" id="IPR005576">
    <property type="entry name" value="Rpb7-like_N"/>
</dbReference>
<proteinExistence type="inferred from homology"/>
<evidence type="ECO:0000256" key="1">
    <source>
        <dbReference type="ARBA" id="ARBA00009307"/>
    </source>
</evidence>
<keyword evidence="4" id="KW-0963">Cytoplasm</keyword>
<dbReference type="GO" id="GO:0000428">
    <property type="term" value="C:DNA-directed RNA polymerase complex"/>
    <property type="evidence" value="ECO:0007669"/>
    <property type="project" value="UniProtKB-KW"/>
</dbReference>
<dbReference type="PANTHER" id="PTHR12709:SF4">
    <property type="entry name" value="DNA-DIRECTED RNA POLYMERASE II SUBUNIT RPB7"/>
    <property type="match status" value="1"/>
</dbReference>
<evidence type="ECO:0000313" key="6">
    <source>
        <dbReference type="EMBL" id="HHK67808.1"/>
    </source>
</evidence>
<dbReference type="InterPro" id="IPR003029">
    <property type="entry name" value="S1_domain"/>
</dbReference>
<keyword evidence="4 6" id="KW-0548">Nucleotidyltransferase</keyword>
<dbReference type="CDD" id="cd04460">
    <property type="entry name" value="S1_RpoE"/>
    <property type="match status" value="1"/>
</dbReference>
<dbReference type="SUPFAM" id="SSF50249">
    <property type="entry name" value="Nucleic acid-binding proteins"/>
    <property type="match status" value="1"/>
</dbReference>
<evidence type="ECO:0000256" key="3">
    <source>
        <dbReference type="ARBA" id="ARBA00023163"/>
    </source>
</evidence>
<dbReference type="InterPro" id="IPR045113">
    <property type="entry name" value="Rpb7-like"/>
</dbReference>